<dbReference type="PANTHER" id="PTHR43205:SF7">
    <property type="entry name" value="PROSTAGLANDIN REDUCTASE 1"/>
    <property type="match status" value="1"/>
</dbReference>
<evidence type="ECO:0000313" key="4">
    <source>
        <dbReference type="EMBL" id="PJE36365.1"/>
    </source>
</evidence>
<dbReference type="InterPro" id="IPR041694">
    <property type="entry name" value="ADH_N_2"/>
</dbReference>
<keyword evidence="1" id="KW-0560">Oxidoreductase</keyword>
<dbReference type="PANTHER" id="PTHR43205">
    <property type="entry name" value="PROSTAGLANDIN REDUCTASE"/>
    <property type="match status" value="1"/>
</dbReference>
<dbReference type="Proteomes" id="UP000231553">
    <property type="component" value="Unassembled WGS sequence"/>
</dbReference>
<dbReference type="InterPro" id="IPR011032">
    <property type="entry name" value="GroES-like_sf"/>
</dbReference>
<dbReference type="InterPro" id="IPR045010">
    <property type="entry name" value="MDR_fam"/>
</dbReference>
<dbReference type="SMART" id="SM00829">
    <property type="entry name" value="PKS_ER"/>
    <property type="match status" value="1"/>
</dbReference>
<reference evidence="4 5" key="1">
    <citation type="journal article" date="2018" name="Int. J. Syst. Evol. Microbiol.">
        <title>Pseudooceanicola lipolyticus sp. nov., a marine alphaproteobacterium, reclassification of Oceanicola flagellatus as Pseudooceanicola flagellatus comb. nov. and emended description of the genus Pseudooceanicola.</title>
        <authorList>
            <person name="Huang M.-M."/>
            <person name="Guo L.-L."/>
            <person name="Wu Y.-H."/>
            <person name="Lai Q.-L."/>
            <person name="Shao Z.-Z."/>
            <person name="Wang C.-S."/>
            <person name="Wu M."/>
            <person name="Xu X.-W."/>
        </authorList>
    </citation>
    <scope>NUCLEOTIDE SEQUENCE [LARGE SCALE GENOMIC DNA]</scope>
    <source>
        <strain evidence="4 5">157</strain>
    </source>
</reference>
<dbReference type="InterPro" id="IPR036291">
    <property type="entry name" value="NAD(P)-bd_dom_sf"/>
</dbReference>
<dbReference type="RefSeq" id="WP_100162799.1">
    <property type="nucleotide sequence ID" value="NZ_PGTB01000045.1"/>
</dbReference>
<dbReference type="SUPFAM" id="SSF50129">
    <property type="entry name" value="GroES-like"/>
    <property type="match status" value="2"/>
</dbReference>
<dbReference type="Pfam" id="PF00107">
    <property type="entry name" value="ADH_zinc_N"/>
    <property type="match status" value="1"/>
</dbReference>
<dbReference type="CDD" id="cd05288">
    <property type="entry name" value="PGDH"/>
    <property type="match status" value="1"/>
</dbReference>
<keyword evidence="5" id="KW-1185">Reference proteome</keyword>
<dbReference type="OrthoDB" id="9805663at2"/>
<organism evidence="4 5">
    <name type="scientific">Pseudooceanicola lipolyticus</name>
    <dbReference type="NCBI Taxonomy" id="2029104"/>
    <lineage>
        <taxon>Bacteria</taxon>
        <taxon>Pseudomonadati</taxon>
        <taxon>Pseudomonadota</taxon>
        <taxon>Alphaproteobacteria</taxon>
        <taxon>Rhodobacterales</taxon>
        <taxon>Paracoccaceae</taxon>
        <taxon>Pseudooceanicola</taxon>
    </lineage>
</organism>
<protein>
    <submittedName>
        <fullName evidence="4">NADP-dependent oxidoreductase</fullName>
    </submittedName>
</protein>
<feature type="region of interest" description="Disordered" evidence="2">
    <location>
        <begin position="11"/>
        <end position="32"/>
    </location>
</feature>
<sequence>MTEQMYHIALASRPEGAPEPANFRHEPKALPTPGEGEVLVRVHYMSLDPYMRGRMDDAKSYAAPVPIGGTMEAGGVGEVIASNDPKFKPGDFAFGMFGWASHGCLPGKMLRRVDPAQAPLTTSLGVLGMPGFTGWYGLMQHGRPQRGETLVVAAATGPVGSMVGQVAKALGLRAVGIAGGAEKCAMAVDKFGFDACLDHRAYDSASDLRKALADQCPNGIDIYFENVGGRVLAAVLPLMNPHGRIPICGMIAWYNAGGLGSGAQVAEPSAPALWRNILVRFLSVNGFIISNHWNRFPDFLAEIAPKVAAGEIAYAEDVAEGLENAPAAFMSMLKGGNTGKQIVKLV</sequence>
<dbReference type="InterPro" id="IPR020843">
    <property type="entry name" value="ER"/>
</dbReference>
<dbReference type="SUPFAM" id="SSF51735">
    <property type="entry name" value="NAD(P)-binding Rossmann-fold domains"/>
    <property type="match status" value="1"/>
</dbReference>
<dbReference type="EMBL" id="PGTB01000045">
    <property type="protein sequence ID" value="PJE36365.1"/>
    <property type="molecule type" value="Genomic_DNA"/>
</dbReference>
<gene>
    <name evidence="4" type="ORF">CVM52_12335</name>
</gene>
<dbReference type="Gene3D" id="3.90.180.10">
    <property type="entry name" value="Medium-chain alcohol dehydrogenases, catalytic domain"/>
    <property type="match status" value="1"/>
</dbReference>
<proteinExistence type="predicted"/>
<evidence type="ECO:0000313" key="5">
    <source>
        <dbReference type="Proteomes" id="UP000231553"/>
    </source>
</evidence>
<evidence type="ECO:0000256" key="2">
    <source>
        <dbReference type="SAM" id="MobiDB-lite"/>
    </source>
</evidence>
<dbReference type="Gene3D" id="3.40.50.720">
    <property type="entry name" value="NAD(P)-binding Rossmann-like Domain"/>
    <property type="match status" value="1"/>
</dbReference>
<dbReference type="FunFam" id="3.40.50.720:FF:000121">
    <property type="entry name" value="Prostaglandin reductase 2"/>
    <property type="match status" value="1"/>
</dbReference>
<feature type="domain" description="Enoyl reductase (ER)" evidence="3">
    <location>
        <begin position="16"/>
        <end position="343"/>
    </location>
</feature>
<dbReference type="InterPro" id="IPR013149">
    <property type="entry name" value="ADH-like_C"/>
</dbReference>
<dbReference type="Pfam" id="PF16884">
    <property type="entry name" value="ADH_N_2"/>
    <property type="match status" value="1"/>
</dbReference>
<dbReference type="AlphaFoldDB" id="A0A2M8J0R8"/>
<accession>A0A2M8J0R8</accession>
<dbReference type="GO" id="GO:0016628">
    <property type="term" value="F:oxidoreductase activity, acting on the CH-CH group of donors, NAD or NADP as acceptor"/>
    <property type="evidence" value="ECO:0007669"/>
    <property type="project" value="InterPro"/>
</dbReference>
<name>A0A2M8J0R8_9RHOB</name>
<evidence type="ECO:0000256" key="1">
    <source>
        <dbReference type="ARBA" id="ARBA00023002"/>
    </source>
</evidence>
<comment type="caution">
    <text evidence="4">The sequence shown here is derived from an EMBL/GenBank/DDBJ whole genome shotgun (WGS) entry which is preliminary data.</text>
</comment>
<evidence type="ECO:0000259" key="3">
    <source>
        <dbReference type="SMART" id="SM00829"/>
    </source>
</evidence>